<accession>A0ACC0YU95</accession>
<organism evidence="1 2">
    <name type="scientific">Pistacia integerrima</name>
    <dbReference type="NCBI Taxonomy" id="434235"/>
    <lineage>
        <taxon>Eukaryota</taxon>
        <taxon>Viridiplantae</taxon>
        <taxon>Streptophyta</taxon>
        <taxon>Embryophyta</taxon>
        <taxon>Tracheophyta</taxon>
        <taxon>Spermatophyta</taxon>
        <taxon>Magnoliopsida</taxon>
        <taxon>eudicotyledons</taxon>
        <taxon>Gunneridae</taxon>
        <taxon>Pentapetalae</taxon>
        <taxon>rosids</taxon>
        <taxon>malvids</taxon>
        <taxon>Sapindales</taxon>
        <taxon>Anacardiaceae</taxon>
        <taxon>Pistacia</taxon>
    </lineage>
</organism>
<gene>
    <name evidence="1" type="ORF">Pint_18447</name>
</gene>
<dbReference type="EMBL" id="CM047739">
    <property type="protein sequence ID" value="KAJ0042263.1"/>
    <property type="molecule type" value="Genomic_DNA"/>
</dbReference>
<evidence type="ECO:0000313" key="1">
    <source>
        <dbReference type="EMBL" id="KAJ0042263.1"/>
    </source>
</evidence>
<dbReference type="Proteomes" id="UP001163603">
    <property type="component" value="Chromosome 4"/>
</dbReference>
<comment type="caution">
    <text evidence="1">The sequence shown here is derived from an EMBL/GenBank/DDBJ whole genome shotgun (WGS) entry which is preliminary data.</text>
</comment>
<reference evidence="2" key="1">
    <citation type="journal article" date="2023" name="G3 (Bethesda)">
        <title>Genome assembly and association tests identify interacting loci associated with vigor, precocity, and sex in interspecific pistachio rootstocks.</title>
        <authorList>
            <person name="Palmer W."/>
            <person name="Jacygrad E."/>
            <person name="Sagayaradj S."/>
            <person name="Cavanaugh K."/>
            <person name="Han R."/>
            <person name="Bertier L."/>
            <person name="Beede B."/>
            <person name="Kafkas S."/>
            <person name="Golino D."/>
            <person name="Preece J."/>
            <person name="Michelmore R."/>
        </authorList>
    </citation>
    <scope>NUCLEOTIDE SEQUENCE [LARGE SCALE GENOMIC DNA]</scope>
</reference>
<sequence length="582" mass="66053">MAMSISSSKSHLNNETKTKNFEILEREIGNQGLKKQILKRGTSWQTPFPGDEVEVHFSGHVEGGPCLDSSRDKETPFRFKLGQGEVIKGWDEGVATMKKGERAIFIIPPSLAYGEAGSPPLIPPNSTMVFDIELLSWSTIRDITGDGGILKKIIKEGEGWATPRDNDEVFGNMNRNSLAFFFLTLFDVNFDVKYEAWLENGTLVSESKEGVEFRISDGYLCPAISKAVKTMRKGEKAELAVKFSYGCTEDGYGTSSNSNLTIQLELLWWKSIINITGDGKVFKKIIKAGEGFDRPSEGSLVKVIYIARLEDGTIFERKGSEEEPFELLTLEENINEGLDRAIMTMKKGEQAMVTVGREYLSSHEVLEVVSENSVLYYEVQLIDFTKDKPFWKMDTQEKIEACERKKHDGNLLFRAGKYWRASKKYEKARDIISYNSFKVNVAVDFFFKLKHLLNFRTQAAKSIEFDHSFTDDEKHIANGLRLSCYLNNAACKLKLEEHSEASRLCTKVIELDPSNVKALFRRSQAYMKTSELDKAEADMKRALAIDPDNRDVKLGYKELKEKQREYAKYQAEIFSTMVSKMG</sequence>
<keyword evidence="2" id="KW-1185">Reference proteome</keyword>
<evidence type="ECO:0000313" key="2">
    <source>
        <dbReference type="Proteomes" id="UP001163603"/>
    </source>
</evidence>
<name>A0ACC0YU95_9ROSI</name>
<proteinExistence type="predicted"/>
<protein>
    <submittedName>
        <fullName evidence="1">Uncharacterized protein</fullName>
    </submittedName>
</protein>